<dbReference type="InterPro" id="IPR016181">
    <property type="entry name" value="Acyl_CoA_acyltransferase"/>
</dbReference>
<feature type="domain" description="N-acetyltransferase" evidence="4">
    <location>
        <begin position="83"/>
        <end position="289"/>
    </location>
</feature>
<dbReference type="PROSITE" id="PS51186">
    <property type="entry name" value="GNAT"/>
    <property type="match status" value="1"/>
</dbReference>
<sequence>MEKDEKRAESALPEDKQSENVNEASVPPLPGYGLGDADEDAIADDDADDETVEVQRSITFERTMRRKSVGSLLQKVIPSHWAPMLTPLTESDIEACETLEQLAFPGDERRSTKELGQIEYRIRKCGNICFGLFNTYRPSDDEDWSIGTMRHSRPVETGREDNAKHVMFAHIIATLGKDSVVIDDNMRCPEDWRSSTQSDCSPLGHRYCGRTICLHSFAVCPEVQGIGIGKTAMKSYLQLMNESGVADRVALVCRPSLVDFFKRCGFKDIGKSESTLLEGEWHNMICELPGPTMPAKDSTQSELSTMD</sequence>
<keyword evidence="2" id="KW-0012">Acyltransferase</keyword>
<organism evidence="5 6">
    <name type="scientific">Cladobotryum mycophilum</name>
    <dbReference type="NCBI Taxonomy" id="491253"/>
    <lineage>
        <taxon>Eukaryota</taxon>
        <taxon>Fungi</taxon>
        <taxon>Dikarya</taxon>
        <taxon>Ascomycota</taxon>
        <taxon>Pezizomycotina</taxon>
        <taxon>Sordariomycetes</taxon>
        <taxon>Hypocreomycetidae</taxon>
        <taxon>Hypocreales</taxon>
        <taxon>Hypocreaceae</taxon>
        <taxon>Cladobotryum</taxon>
    </lineage>
</organism>
<dbReference type="Proteomes" id="UP001338125">
    <property type="component" value="Unassembled WGS sequence"/>
</dbReference>
<keyword evidence="1" id="KW-0808">Transferase</keyword>
<reference evidence="5 6" key="1">
    <citation type="submission" date="2024-01" db="EMBL/GenBank/DDBJ databases">
        <title>Complete genome of Cladobotryum mycophilum ATHUM6906.</title>
        <authorList>
            <person name="Christinaki A.C."/>
            <person name="Myridakis A.I."/>
            <person name="Kouvelis V.N."/>
        </authorList>
    </citation>
    <scope>NUCLEOTIDE SEQUENCE [LARGE SCALE GENOMIC DNA]</scope>
    <source>
        <strain evidence="5 6">ATHUM6906</strain>
    </source>
</reference>
<evidence type="ECO:0000313" key="6">
    <source>
        <dbReference type="Proteomes" id="UP001338125"/>
    </source>
</evidence>
<dbReference type="InterPro" id="IPR051635">
    <property type="entry name" value="SNAT-like"/>
</dbReference>
<dbReference type="PANTHER" id="PTHR10908">
    <property type="entry name" value="SEROTONIN N-ACETYLTRANSFERASE"/>
    <property type="match status" value="1"/>
</dbReference>
<dbReference type="Pfam" id="PF00583">
    <property type="entry name" value="Acetyltransf_1"/>
    <property type="match status" value="1"/>
</dbReference>
<feature type="region of interest" description="Disordered" evidence="3">
    <location>
        <begin position="1"/>
        <end position="50"/>
    </location>
</feature>
<evidence type="ECO:0000256" key="3">
    <source>
        <dbReference type="SAM" id="MobiDB-lite"/>
    </source>
</evidence>
<evidence type="ECO:0000259" key="4">
    <source>
        <dbReference type="PROSITE" id="PS51186"/>
    </source>
</evidence>
<proteinExistence type="predicted"/>
<evidence type="ECO:0000313" key="5">
    <source>
        <dbReference type="EMBL" id="KAK5998477.1"/>
    </source>
</evidence>
<dbReference type="SUPFAM" id="SSF55729">
    <property type="entry name" value="Acyl-CoA N-acyltransferases (Nat)"/>
    <property type="match status" value="1"/>
</dbReference>
<dbReference type="PANTHER" id="PTHR10908:SF0">
    <property type="entry name" value="SEROTONIN N-ACETYLTRANSFERASE"/>
    <property type="match status" value="1"/>
</dbReference>
<name>A0ABR0T2W5_9HYPO</name>
<accession>A0ABR0T2W5</accession>
<evidence type="ECO:0000256" key="1">
    <source>
        <dbReference type="ARBA" id="ARBA00022679"/>
    </source>
</evidence>
<feature type="compositionally biased region" description="Basic and acidic residues" evidence="3">
    <location>
        <begin position="1"/>
        <end position="18"/>
    </location>
</feature>
<dbReference type="EMBL" id="JAVFKD010000001">
    <property type="protein sequence ID" value="KAK5998477.1"/>
    <property type="molecule type" value="Genomic_DNA"/>
</dbReference>
<comment type="caution">
    <text evidence="5">The sequence shown here is derived from an EMBL/GenBank/DDBJ whole genome shotgun (WGS) entry which is preliminary data.</text>
</comment>
<protein>
    <recommendedName>
        <fullName evidence="4">N-acetyltransferase domain-containing protein</fullName>
    </recommendedName>
</protein>
<gene>
    <name evidence="5" type="ORF">PT974_00856</name>
</gene>
<dbReference type="InterPro" id="IPR000182">
    <property type="entry name" value="GNAT_dom"/>
</dbReference>
<dbReference type="Gene3D" id="3.40.630.30">
    <property type="match status" value="1"/>
</dbReference>
<keyword evidence="6" id="KW-1185">Reference proteome</keyword>
<feature type="compositionally biased region" description="Acidic residues" evidence="3">
    <location>
        <begin position="36"/>
        <end position="50"/>
    </location>
</feature>
<evidence type="ECO:0000256" key="2">
    <source>
        <dbReference type="ARBA" id="ARBA00023315"/>
    </source>
</evidence>